<gene>
    <name evidence="1" type="ORF">SAMN04487971_107166</name>
</gene>
<protein>
    <recommendedName>
        <fullName evidence="3">LysM domain-containing protein</fullName>
    </recommendedName>
</protein>
<reference evidence="2" key="1">
    <citation type="submission" date="2016-10" db="EMBL/GenBank/DDBJ databases">
        <authorList>
            <person name="Varghese N."/>
            <person name="Submissions S."/>
        </authorList>
    </citation>
    <scope>NUCLEOTIDE SEQUENCE [LARGE SCALE GENOMIC DNA]</scope>
    <source>
        <strain evidence="2">CGMCC 1.7655</strain>
    </source>
</reference>
<accession>A0A1G9I6P0</accession>
<dbReference type="STRING" id="525640.SAMN04487971_107166"/>
<dbReference type="AlphaFoldDB" id="A0A1G9I6P0"/>
<evidence type="ECO:0008006" key="3">
    <source>
        <dbReference type="Google" id="ProtNLM"/>
    </source>
</evidence>
<name>A0A1G9I6P0_9RHOB</name>
<keyword evidence="2" id="KW-1185">Reference proteome</keyword>
<sequence length="118" mass="12982">MASRQDALAALVAAPPQEQTRYPANSRYFGLPARVRRLPDGREATWLVPRVLPDPARMTDIAVHTVAPLDRTDLLAARYFGDPLVSWRIADANGRGLPEELTRIPGTRLRIAVPDGMG</sequence>
<dbReference type="EMBL" id="FNGE01000007">
    <property type="protein sequence ID" value="SDL20930.1"/>
    <property type="molecule type" value="Genomic_DNA"/>
</dbReference>
<organism evidence="1 2">
    <name type="scientific">Paracoccus chinensis</name>
    <dbReference type="NCBI Taxonomy" id="525640"/>
    <lineage>
        <taxon>Bacteria</taxon>
        <taxon>Pseudomonadati</taxon>
        <taxon>Pseudomonadota</taxon>
        <taxon>Alphaproteobacteria</taxon>
        <taxon>Rhodobacterales</taxon>
        <taxon>Paracoccaceae</taxon>
        <taxon>Paracoccus</taxon>
    </lineage>
</organism>
<evidence type="ECO:0000313" key="2">
    <source>
        <dbReference type="Proteomes" id="UP000199555"/>
    </source>
</evidence>
<proteinExistence type="predicted"/>
<evidence type="ECO:0000313" key="1">
    <source>
        <dbReference type="EMBL" id="SDL20930.1"/>
    </source>
</evidence>
<dbReference type="Proteomes" id="UP000199555">
    <property type="component" value="Unassembled WGS sequence"/>
</dbReference>